<organism evidence="2 3">
    <name type="scientific">Raineyella antarctica</name>
    <dbReference type="NCBI Taxonomy" id="1577474"/>
    <lineage>
        <taxon>Bacteria</taxon>
        <taxon>Bacillati</taxon>
        <taxon>Actinomycetota</taxon>
        <taxon>Actinomycetes</taxon>
        <taxon>Propionibacteriales</taxon>
        <taxon>Propionibacteriaceae</taxon>
        <taxon>Raineyella</taxon>
    </lineage>
</organism>
<dbReference type="AlphaFoldDB" id="A0A1G6GF73"/>
<sequence>MRRLPLFPLGMVLFPGMPLQLQVFEPRYIELLEDLAALEPEEREFGVTAIREGSEVGRDRVTSVHTIGCAARLASVRPVGGRFAIRALGSWRFRLDGVDAAATTPYPTGLVTRLPEIRGDQQLAVRRAADVQQALAAYAEAINGEMPPLPTDPDELAYTVGALVPLSIADQQALLAAPTTADRLLVVRTCLRQEARLIRATHSLPFRRNTAASPN</sequence>
<dbReference type="SUPFAM" id="SSF88697">
    <property type="entry name" value="PUA domain-like"/>
    <property type="match status" value="1"/>
</dbReference>
<keyword evidence="3" id="KW-1185">Reference proteome</keyword>
<dbReference type="InterPro" id="IPR003111">
    <property type="entry name" value="Lon_prtase_N"/>
</dbReference>
<dbReference type="Proteomes" id="UP000199086">
    <property type="component" value="Unassembled WGS sequence"/>
</dbReference>
<dbReference type="Pfam" id="PF02190">
    <property type="entry name" value="LON_substr_bdg"/>
    <property type="match status" value="1"/>
</dbReference>
<dbReference type="STRING" id="1577474.GA0111570_102273"/>
<evidence type="ECO:0000313" key="3">
    <source>
        <dbReference type="Proteomes" id="UP000199086"/>
    </source>
</evidence>
<gene>
    <name evidence="2" type="ORF">GA0111570_102273</name>
</gene>
<dbReference type="EMBL" id="FMYF01000002">
    <property type="protein sequence ID" value="SDB80483.1"/>
    <property type="molecule type" value="Genomic_DNA"/>
</dbReference>
<dbReference type="RefSeq" id="WP_092606524.1">
    <property type="nucleotide sequence ID" value="NZ_FMYF01000002.1"/>
</dbReference>
<evidence type="ECO:0000259" key="1">
    <source>
        <dbReference type="PROSITE" id="PS51787"/>
    </source>
</evidence>
<proteinExistence type="predicted"/>
<name>A0A1G6GF73_9ACTN</name>
<dbReference type="InterPro" id="IPR015947">
    <property type="entry name" value="PUA-like_sf"/>
</dbReference>
<dbReference type="Gene3D" id="1.20.58.1480">
    <property type="match status" value="1"/>
</dbReference>
<dbReference type="Gene3D" id="2.30.130.40">
    <property type="entry name" value="LON domain-like"/>
    <property type="match status" value="1"/>
</dbReference>
<dbReference type="SMART" id="SM00464">
    <property type="entry name" value="LON"/>
    <property type="match status" value="1"/>
</dbReference>
<dbReference type="PANTHER" id="PTHR46732:SF8">
    <property type="entry name" value="ATP-DEPENDENT PROTEASE LA (LON) DOMAIN PROTEIN"/>
    <property type="match status" value="1"/>
</dbReference>
<feature type="domain" description="Lon N-terminal" evidence="1">
    <location>
        <begin position="1"/>
        <end position="195"/>
    </location>
</feature>
<evidence type="ECO:0000313" key="2">
    <source>
        <dbReference type="EMBL" id="SDB80483.1"/>
    </source>
</evidence>
<dbReference type="OrthoDB" id="25394at2"/>
<accession>A0A1G6GF73</accession>
<protein>
    <recommendedName>
        <fullName evidence="1">Lon N-terminal domain-containing protein</fullName>
    </recommendedName>
</protein>
<dbReference type="InterPro" id="IPR046336">
    <property type="entry name" value="Lon_prtase_N_sf"/>
</dbReference>
<reference evidence="2 3" key="1">
    <citation type="submission" date="2016-06" db="EMBL/GenBank/DDBJ databases">
        <authorList>
            <person name="Olsen C.W."/>
            <person name="Carey S."/>
            <person name="Hinshaw L."/>
            <person name="Karasin A.I."/>
        </authorList>
    </citation>
    <scope>NUCLEOTIDE SEQUENCE [LARGE SCALE GENOMIC DNA]</scope>
    <source>
        <strain evidence="2 3">LZ-22</strain>
    </source>
</reference>
<dbReference type="PANTHER" id="PTHR46732">
    <property type="entry name" value="ATP-DEPENDENT PROTEASE LA (LON) DOMAIN PROTEIN"/>
    <property type="match status" value="1"/>
</dbReference>
<dbReference type="PROSITE" id="PS51787">
    <property type="entry name" value="LON_N"/>
    <property type="match status" value="1"/>
</dbReference>